<evidence type="ECO:0000313" key="1">
    <source>
        <dbReference type="EMBL" id="THU74193.1"/>
    </source>
</evidence>
<dbReference type="EMBL" id="PYDT01000001">
    <property type="protein sequence ID" value="THU74193.1"/>
    <property type="molecule type" value="Genomic_DNA"/>
</dbReference>
<sequence length="224" mass="24647">MEAKTDSCLFACASLARLGTDRHDRFNIQSIVYDEKKNTVTVSGPFNPECFIEKLRCLACKVIKDVQIKPPPKPPATLPPPPPPPPPPPEVVVKLPVCVFPPSAWPVCCYQPCPCYEPRHGCRRCCTCGWVCDVPSPPPCRPNPVPLPEAVVRPPVCVFPPTGWPNCCRQPCPCFEPRDGCRRCCSCGWVCDGPPPSAACRPRCEFDGCKIIVEQEPCQSCSIM</sequence>
<comment type="caution">
    <text evidence="1">The sequence shown here is derived from an EMBL/GenBank/DDBJ whole genome shotgun (WGS) entry which is preliminary data.</text>
</comment>
<dbReference type="InterPro" id="IPR044169">
    <property type="entry name" value="PI21"/>
</dbReference>
<gene>
    <name evidence="1" type="ORF">C4D60_Mb04t30780</name>
</gene>
<protein>
    <recommendedName>
        <fullName evidence="3">HMA domain-containing protein</fullName>
    </recommendedName>
</protein>
<dbReference type="PANTHER" id="PTHR47488:SF7">
    <property type="entry name" value="HEAVY METAL TRANSPORT_DETOXIFICATION SUPERFAMILY PROTEIN"/>
    <property type="match status" value="1"/>
</dbReference>
<name>A0A4S8KG17_MUSBA</name>
<proteinExistence type="predicted"/>
<dbReference type="GO" id="GO:1900150">
    <property type="term" value="P:regulation of defense response to fungus"/>
    <property type="evidence" value="ECO:0007669"/>
    <property type="project" value="InterPro"/>
</dbReference>
<dbReference type="AlphaFoldDB" id="A0A4S8KG17"/>
<evidence type="ECO:0000313" key="2">
    <source>
        <dbReference type="Proteomes" id="UP000317650"/>
    </source>
</evidence>
<dbReference type="PANTHER" id="PTHR47488">
    <property type="entry name" value="HEAVY METAL TRANSPORT/DETOXIFICATION SUPERFAMILY PROTEIN"/>
    <property type="match status" value="1"/>
</dbReference>
<evidence type="ECO:0008006" key="3">
    <source>
        <dbReference type="Google" id="ProtNLM"/>
    </source>
</evidence>
<organism evidence="1 2">
    <name type="scientific">Musa balbisiana</name>
    <name type="common">Banana</name>
    <dbReference type="NCBI Taxonomy" id="52838"/>
    <lineage>
        <taxon>Eukaryota</taxon>
        <taxon>Viridiplantae</taxon>
        <taxon>Streptophyta</taxon>
        <taxon>Embryophyta</taxon>
        <taxon>Tracheophyta</taxon>
        <taxon>Spermatophyta</taxon>
        <taxon>Magnoliopsida</taxon>
        <taxon>Liliopsida</taxon>
        <taxon>Zingiberales</taxon>
        <taxon>Musaceae</taxon>
        <taxon>Musa</taxon>
    </lineage>
</organism>
<accession>A0A4S8KG17</accession>
<keyword evidence="2" id="KW-1185">Reference proteome</keyword>
<reference evidence="1 2" key="1">
    <citation type="journal article" date="2019" name="Nat. Plants">
        <title>Genome sequencing of Musa balbisiana reveals subgenome evolution and function divergence in polyploid bananas.</title>
        <authorList>
            <person name="Yao X."/>
        </authorList>
    </citation>
    <scope>NUCLEOTIDE SEQUENCE [LARGE SCALE GENOMIC DNA]</scope>
    <source>
        <strain evidence="2">cv. DH-PKW</strain>
        <tissue evidence="1">Leaves</tissue>
    </source>
</reference>
<dbReference type="Proteomes" id="UP000317650">
    <property type="component" value="Chromosome 4"/>
</dbReference>